<feature type="transmembrane region" description="Helical" evidence="13">
    <location>
        <begin position="254"/>
        <end position="273"/>
    </location>
</feature>
<dbReference type="UniPathway" id="UPA00753"/>
<dbReference type="Pfam" id="PF04191">
    <property type="entry name" value="PEMT"/>
    <property type="match status" value="2"/>
</dbReference>
<dbReference type="PIRSF" id="PIRSF000383">
    <property type="entry name" value="PEAMT"/>
    <property type="match status" value="1"/>
</dbReference>
<keyword evidence="7" id="KW-0256">Endoplasmic reticulum</keyword>
<dbReference type="EMBL" id="KV454012">
    <property type="protein sequence ID" value="ODV97071.1"/>
    <property type="molecule type" value="Genomic_DNA"/>
</dbReference>
<feature type="transmembrane region" description="Helical" evidence="13">
    <location>
        <begin position="174"/>
        <end position="192"/>
    </location>
</feature>
<evidence type="ECO:0000256" key="2">
    <source>
        <dbReference type="ARBA" id="ARBA00022516"/>
    </source>
</evidence>
<protein>
    <recommendedName>
        <fullName evidence="16">Phosphatidylethanolamine N-methyltransferase</fullName>
    </recommendedName>
</protein>
<dbReference type="PANTHER" id="PTHR32138">
    <property type="entry name" value="PHOSPHATIDYLETHANOLAMINE N-METHYLTRANSFERASE"/>
    <property type="match status" value="1"/>
</dbReference>
<dbReference type="AlphaFoldDB" id="A0A1E4TZ97"/>
<feature type="transmembrane region" description="Helical" evidence="13">
    <location>
        <begin position="353"/>
        <end position="386"/>
    </location>
</feature>
<dbReference type="PROSITE" id="PS51598">
    <property type="entry name" value="SAM_CHO2"/>
    <property type="match status" value="1"/>
</dbReference>
<evidence type="ECO:0000256" key="1">
    <source>
        <dbReference type="ARBA" id="ARBA00004127"/>
    </source>
</evidence>
<accession>A0A1E4TZ97</accession>
<dbReference type="PANTHER" id="PTHR32138:SF0">
    <property type="entry name" value="PHOSPHATIDYLETHANOLAMINE N-METHYLTRANSFERASE"/>
    <property type="match status" value="1"/>
</dbReference>
<feature type="transmembrane region" description="Helical" evidence="13">
    <location>
        <begin position="285"/>
        <end position="304"/>
    </location>
</feature>
<dbReference type="OrthoDB" id="4583at2759"/>
<reference evidence="15" key="1">
    <citation type="submission" date="2016-05" db="EMBL/GenBank/DDBJ databases">
        <title>Comparative genomics of biotechnologically important yeasts.</title>
        <authorList>
            <consortium name="DOE Joint Genome Institute"/>
            <person name="Riley R."/>
            <person name="Haridas S."/>
            <person name="Wolfe K.H."/>
            <person name="Lopes M.R."/>
            <person name="Hittinger C.T."/>
            <person name="Goker M."/>
            <person name="Salamov A."/>
            <person name="Wisecaver J."/>
            <person name="Long T.M."/>
            <person name="Aerts A.L."/>
            <person name="Barry K."/>
            <person name="Choi C."/>
            <person name="Clum A."/>
            <person name="Coughlan A.Y."/>
            <person name="Deshpande S."/>
            <person name="Douglass A.P."/>
            <person name="Hanson S.J."/>
            <person name="Klenk H.-P."/>
            <person name="Labutti K."/>
            <person name="Lapidus A."/>
            <person name="Lindquist E."/>
            <person name="Lipzen A."/>
            <person name="Meier-Kolthoff J.P."/>
            <person name="Ohm R.A."/>
            <person name="Otillar R.P."/>
            <person name="Pangilinan J."/>
            <person name="Peng Y."/>
            <person name="Rokas A."/>
            <person name="Rosa C.A."/>
            <person name="Scheuner C."/>
            <person name="Sibirny A.A."/>
            <person name="Slot J.C."/>
            <person name="Stielow J.B."/>
            <person name="Sun H."/>
            <person name="Kurtzman C.P."/>
            <person name="Blackwell M."/>
            <person name="Grigoriev I.V."/>
            <person name="Jeffries T.W."/>
        </authorList>
    </citation>
    <scope>NUCLEOTIDE SEQUENCE [LARGE SCALE GENOMIC DNA]</scope>
    <source>
        <strain evidence="15">NRRL Y-2460</strain>
    </source>
</reference>
<evidence type="ECO:0000256" key="5">
    <source>
        <dbReference type="ARBA" id="ARBA00022691"/>
    </source>
</evidence>
<keyword evidence="2" id="KW-0444">Lipid biosynthesis</keyword>
<dbReference type="Proteomes" id="UP000094236">
    <property type="component" value="Unassembled WGS sequence"/>
</dbReference>
<evidence type="ECO:0000256" key="11">
    <source>
        <dbReference type="ARBA" id="ARBA00023209"/>
    </source>
</evidence>
<keyword evidence="6 13" id="KW-0812">Transmembrane</keyword>
<evidence type="ECO:0000256" key="6">
    <source>
        <dbReference type="ARBA" id="ARBA00022692"/>
    </source>
</evidence>
<evidence type="ECO:0000256" key="13">
    <source>
        <dbReference type="SAM" id="Phobius"/>
    </source>
</evidence>
<dbReference type="STRING" id="669874.A0A1E4TZ97"/>
<keyword evidence="5" id="KW-0949">S-adenosyl-L-methionine</keyword>
<keyword evidence="4" id="KW-0808">Transferase</keyword>
<gene>
    <name evidence="14" type="ORF">PACTADRAFT_48835</name>
</gene>
<sequence>MNDFTTYMLLVLSCSSSSIDLNNPILTLIRWSLGIFCFIFNLIVKLNAHKIVKDYAWYWGDFFYRLADNKELIFDGVFDLAPHPMYSIGYAGYYGFALMTKSYTILFISIFGHICQLLFLKIVETPHIEKIYGDPSAGDSSNHQFIMKRDDDVFDGDKPLLIFNNFKIIRSTDWLTLIMSFLLLLIGISIWAETPLYWLTLLITMGSNLIIISILYFQSNFKSFTLMNLKANEGIIELNSTEDIEISAFKNWSILYNNLIVIKYTSIFALALRKLIDGKLFKDNYWVPLRISICIVFIMSQYLMNQGIIDSIGKFGWFYGDFFMISSITKHKYVNKTLSRSGIYHFLNQPERISSLLTIYGLAILFNSSQFLIISIMWTFSNIILLSFIERQHMIKIYGESNVLQKSGVSKSLKQLFIPKPVQGKIDHIGGSMDKIIDDTSKIVNEFIRTRKFSNENLVDPNQDHFKLIRSNSHSKLTIIRDNYKANSSPEDAILEENEDEEEALLEEDKSKSTVVELLNYSKDTQNLTYYYNIGDPIRASWKSPTNTSKSWIGLYKILSTSKSRLTTLISSSNYWVGLHKDGYDEEFRKKFVIEENKDNGIIEFSGNLLYHEPGIYELRYYNDASHDVGYITEPFEIRIPKLVIPKADADIPHFNNQLLNKIFNKLIVNPEKKLKDINDSLNYKNAINDKKFLGKLVQTLSSSIDYKISVNLILKSKNLNDLGSKIIEIKKLVDGLTNDNI</sequence>
<evidence type="ECO:0000256" key="10">
    <source>
        <dbReference type="ARBA" id="ARBA00023136"/>
    </source>
</evidence>
<evidence type="ECO:0000313" key="15">
    <source>
        <dbReference type="Proteomes" id="UP000094236"/>
    </source>
</evidence>
<dbReference type="InterPro" id="IPR016219">
    <property type="entry name" value="Phosphatid-EA_MeTrfase_fun"/>
</dbReference>
<evidence type="ECO:0000256" key="8">
    <source>
        <dbReference type="ARBA" id="ARBA00022989"/>
    </source>
</evidence>
<dbReference type="GO" id="GO:0004608">
    <property type="term" value="F:phosphatidylethanolamine N-methyltransferase activity"/>
    <property type="evidence" value="ECO:0007669"/>
    <property type="project" value="InterPro"/>
</dbReference>
<keyword evidence="8 13" id="KW-1133">Transmembrane helix</keyword>
<dbReference type="GO" id="GO:0012505">
    <property type="term" value="C:endomembrane system"/>
    <property type="evidence" value="ECO:0007669"/>
    <property type="project" value="UniProtKB-SubCell"/>
</dbReference>
<dbReference type="InterPro" id="IPR007318">
    <property type="entry name" value="Phopholipid_MeTrfase"/>
</dbReference>
<evidence type="ECO:0000256" key="7">
    <source>
        <dbReference type="ARBA" id="ARBA00022824"/>
    </source>
</evidence>
<keyword evidence="10 13" id="KW-0472">Membrane</keyword>
<evidence type="ECO:0000313" key="14">
    <source>
        <dbReference type="EMBL" id="ODV97071.1"/>
    </source>
</evidence>
<dbReference type="GO" id="GO:0006656">
    <property type="term" value="P:phosphatidylcholine biosynthetic process"/>
    <property type="evidence" value="ECO:0007669"/>
    <property type="project" value="UniProtKB-UniPathway"/>
</dbReference>
<comment type="subcellular location">
    <subcellularLocation>
        <location evidence="1">Endomembrane system</location>
        <topology evidence="1">Multi-pass membrane protein</topology>
    </subcellularLocation>
</comment>
<evidence type="ECO:0000256" key="4">
    <source>
        <dbReference type="ARBA" id="ARBA00022679"/>
    </source>
</evidence>
<evidence type="ECO:0008006" key="16">
    <source>
        <dbReference type="Google" id="ProtNLM"/>
    </source>
</evidence>
<dbReference type="Gene3D" id="1.20.120.1630">
    <property type="match status" value="1"/>
</dbReference>
<feature type="transmembrane region" description="Helical" evidence="13">
    <location>
        <begin position="198"/>
        <end position="217"/>
    </location>
</feature>
<evidence type="ECO:0000256" key="9">
    <source>
        <dbReference type="ARBA" id="ARBA00023098"/>
    </source>
</evidence>
<keyword evidence="3" id="KW-0489">Methyltransferase</keyword>
<evidence type="ECO:0000256" key="3">
    <source>
        <dbReference type="ARBA" id="ARBA00022603"/>
    </source>
</evidence>
<keyword evidence="9" id="KW-0443">Lipid metabolism</keyword>
<keyword evidence="15" id="KW-1185">Reference proteome</keyword>
<feature type="transmembrane region" description="Helical" evidence="13">
    <location>
        <begin position="28"/>
        <end position="44"/>
    </location>
</feature>
<organism evidence="14 15">
    <name type="scientific">Pachysolen tannophilus NRRL Y-2460</name>
    <dbReference type="NCBI Taxonomy" id="669874"/>
    <lineage>
        <taxon>Eukaryota</taxon>
        <taxon>Fungi</taxon>
        <taxon>Dikarya</taxon>
        <taxon>Ascomycota</taxon>
        <taxon>Saccharomycotina</taxon>
        <taxon>Pichiomycetes</taxon>
        <taxon>Pachysolenaceae</taxon>
        <taxon>Pachysolen</taxon>
    </lineage>
</organism>
<keyword evidence="12" id="KW-1208">Phospholipid metabolism</keyword>
<name>A0A1E4TZ97_PACTA</name>
<evidence type="ECO:0000256" key="12">
    <source>
        <dbReference type="ARBA" id="ARBA00023264"/>
    </source>
</evidence>
<dbReference type="GO" id="GO:0032259">
    <property type="term" value="P:methylation"/>
    <property type="evidence" value="ECO:0007669"/>
    <property type="project" value="UniProtKB-KW"/>
</dbReference>
<proteinExistence type="predicted"/>
<keyword evidence="11" id="KW-0594">Phospholipid biosynthesis</keyword>